<dbReference type="EMBL" id="JPWV03000219">
    <property type="protein sequence ID" value="KAG2520941.1"/>
    <property type="molecule type" value="Genomic_DNA"/>
</dbReference>
<evidence type="ECO:0000313" key="10">
    <source>
        <dbReference type="EMBL" id="RLN77443.1"/>
    </source>
</evidence>
<dbReference type="PANTHER" id="PTHR44042">
    <property type="entry name" value="DUPLICATED HOMEODOMAIN-LIKE SUPERFAMILY PROTEIN-RELATED"/>
    <property type="match status" value="1"/>
</dbReference>
<dbReference type="Proteomes" id="UP000792063">
    <property type="component" value="Unassembled WGS sequence"/>
</dbReference>
<proteinExistence type="predicted"/>
<dbReference type="Proteomes" id="UP000785171">
    <property type="component" value="Unassembled WGS sequence"/>
</dbReference>
<keyword evidence="1" id="KW-0805">Transcription regulation</keyword>
<evidence type="ECO:0000259" key="6">
    <source>
        <dbReference type="PROSITE" id="PS51294"/>
    </source>
</evidence>
<dbReference type="SMART" id="SM00717">
    <property type="entry name" value="SANT"/>
    <property type="match status" value="1"/>
</dbReference>
<evidence type="ECO:0000256" key="2">
    <source>
        <dbReference type="ARBA" id="ARBA00023163"/>
    </source>
</evidence>
<evidence type="ECO:0000313" key="7">
    <source>
        <dbReference type="EMBL" id="KAG2520941.1"/>
    </source>
</evidence>
<dbReference type="EMBL" id="JPWU03000230">
    <property type="protein sequence ID" value="KAG2521950.1"/>
    <property type="molecule type" value="Genomic_DNA"/>
</dbReference>
<dbReference type="NCBIfam" id="TIGR01557">
    <property type="entry name" value="myb_SHAQKYF"/>
    <property type="match status" value="1"/>
</dbReference>
<evidence type="ECO:0000259" key="5">
    <source>
        <dbReference type="PROSITE" id="PS50090"/>
    </source>
</evidence>
<evidence type="ECO:0000313" key="12">
    <source>
        <dbReference type="Proteomes" id="UP000285883"/>
    </source>
</evidence>
<feature type="region of interest" description="Disordered" evidence="4">
    <location>
        <begin position="1"/>
        <end position="33"/>
    </location>
</feature>
<evidence type="ECO:0000256" key="4">
    <source>
        <dbReference type="SAM" id="MobiDB-lite"/>
    </source>
</evidence>
<organism evidence="9 12">
    <name type="scientific">Phytophthora kernoviae</name>
    <dbReference type="NCBI Taxonomy" id="325452"/>
    <lineage>
        <taxon>Eukaryota</taxon>
        <taxon>Sar</taxon>
        <taxon>Stramenopiles</taxon>
        <taxon>Oomycota</taxon>
        <taxon>Peronosporomycetes</taxon>
        <taxon>Peronosporales</taxon>
        <taxon>Peronosporaceae</taxon>
        <taxon>Phytophthora</taxon>
    </lineage>
</organism>
<keyword evidence="2" id="KW-0804">Transcription</keyword>
<dbReference type="InterPro" id="IPR017930">
    <property type="entry name" value="Myb_dom"/>
</dbReference>
<reference evidence="11 12" key="2">
    <citation type="submission" date="2018-07" db="EMBL/GenBank/DDBJ databases">
        <title>Genome sequencing of oomycete isolates from Chile give support for New Zealand origin for Phytophthora kernoviae and make available the first Nothophytophthora sp. genome.</title>
        <authorList>
            <person name="Studholme D.J."/>
            <person name="Sanfuentes E."/>
            <person name="Panda P."/>
            <person name="Hill R."/>
            <person name="Sambles C."/>
            <person name="Grant M."/>
            <person name="Williams N.M."/>
            <person name="Mcdougal R.L."/>
        </authorList>
    </citation>
    <scope>NUCLEOTIDE SEQUENCE [LARGE SCALE GENOMIC DNA]</scope>
    <source>
        <strain evidence="9">Chile2</strain>
        <strain evidence="10">Chile4</strain>
    </source>
</reference>
<dbReference type="EMBL" id="MBDN02000247">
    <property type="protein sequence ID" value="RLN77443.1"/>
    <property type="molecule type" value="Genomic_DNA"/>
</dbReference>
<dbReference type="STRING" id="325452.A0A3R7JRR8"/>
<dbReference type="InterPro" id="IPR001005">
    <property type="entry name" value="SANT/Myb"/>
</dbReference>
<dbReference type="Gene3D" id="1.10.10.60">
    <property type="entry name" value="Homeodomain-like"/>
    <property type="match status" value="1"/>
</dbReference>
<evidence type="ECO:0000313" key="9">
    <source>
        <dbReference type="EMBL" id="RLN05903.1"/>
    </source>
</evidence>
<evidence type="ECO:0000313" key="11">
    <source>
        <dbReference type="Proteomes" id="UP000285624"/>
    </source>
</evidence>
<evidence type="ECO:0000256" key="1">
    <source>
        <dbReference type="ARBA" id="ARBA00023015"/>
    </source>
</evidence>
<reference evidence="7" key="3">
    <citation type="submission" date="2020-06" db="EMBL/GenBank/DDBJ databases">
        <authorList>
            <person name="Studholme D.J."/>
        </authorList>
    </citation>
    <scope>NUCLEOTIDE SEQUENCE</scope>
    <source>
        <strain evidence="7">NZFS 2646</strain>
        <strain evidence="8">NZFS 3630</strain>
    </source>
</reference>
<dbReference type="Proteomes" id="UP000285624">
    <property type="component" value="Unassembled WGS sequence"/>
</dbReference>
<dbReference type="EMBL" id="MAYM02002062">
    <property type="protein sequence ID" value="RLN05903.1"/>
    <property type="molecule type" value="Genomic_DNA"/>
</dbReference>
<gene>
    <name evidence="9" type="ORF">BBI17_006767</name>
    <name evidence="10" type="ORF">BBO99_00006745</name>
    <name evidence="7" type="ORF">JM16_006483</name>
    <name evidence="8" type="ORF">JM18_006318</name>
</gene>
<feature type="domain" description="Myb-like" evidence="5">
    <location>
        <begin position="53"/>
        <end position="97"/>
    </location>
</feature>
<protein>
    <submittedName>
        <fullName evidence="9">Uncharacterized protein</fullName>
    </submittedName>
</protein>
<dbReference type="Pfam" id="PF00249">
    <property type="entry name" value="Myb_DNA-binding"/>
    <property type="match status" value="1"/>
</dbReference>
<reference evidence="7" key="1">
    <citation type="journal article" date="2015" name="Genom Data">
        <title>Genome sequences of six Phytophthora species associated with forests in New Zealand.</title>
        <authorList>
            <person name="Studholme D.J."/>
            <person name="McDougal R.L."/>
            <person name="Sambles C."/>
            <person name="Hansen E."/>
            <person name="Hardy G."/>
            <person name="Grant M."/>
            <person name="Ganley R.J."/>
            <person name="Williams N.M."/>
        </authorList>
    </citation>
    <scope>NUCLEOTIDE SEQUENCE</scope>
    <source>
        <strain evidence="7">NZFS 2646</strain>
        <strain evidence="8">NZFS 3630</strain>
    </source>
</reference>
<dbReference type="Proteomes" id="UP000285883">
    <property type="component" value="Unassembled WGS sequence"/>
</dbReference>
<accession>A0A3R7JRR8</accession>
<evidence type="ECO:0000313" key="8">
    <source>
        <dbReference type="EMBL" id="KAG2521950.1"/>
    </source>
</evidence>
<dbReference type="PANTHER" id="PTHR44042:SF67">
    <property type="entry name" value="MYB-LIKE PROTEIN I"/>
    <property type="match status" value="1"/>
</dbReference>
<dbReference type="InterPro" id="IPR006447">
    <property type="entry name" value="Myb_dom_plants"/>
</dbReference>
<dbReference type="PROSITE" id="PS50090">
    <property type="entry name" value="MYB_LIKE"/>
    <property type="match status" value="1"/>
</dbReference>
<dbReference type="GO" id="GO:0003677">
    <property type="term" value="F:DNA binding"/>
    <property type="evidence" value="ECO:0007669"/>
    <property type="project" value="InterPro"/>
</dbReference>
<sequence length="153" mass="17541">MTSPQLIRLPLTRPPNGLNKRSKKKTKKAKKTSTIKIEAAANDRQAAYRHGLPWTIEEHDRFLQGLEQYPSGPWKTVAAFVGTRTPRQTMTHAQKYRQKIQRRRRGLMTSSRQPVPITSDVYGGLVITTTEEAYDQQNVEDFNAFKEENTISL</sequence>
<keyword evidence="11" id="KW-1185">Reference proteome</keyword>
<dbReference type="SUPFAM" id="SSF46689">
    <property type="entry name" value="Homeodomain-like"/>
    <property type="match status" value="1"/>
</dbReference>
<evidence type="ECO:0000256" key="3">
    <source>
        <dbReference type="ARBA" id="ARBA00023242"/>
    </source>
</evidence>
<dbReference type="PROSITE" id="PS51294">
    <property type="entry name" value="HTH_MYB"/>
    <property type="match status" value="1"/>
</dbReference>
<feature type="domain" description="HTH myb-type" evidence="6">
    <location>
        <begin position="53"/>
        <end position="101"/>
    </location>
</feature>
<dbReference type="AlphaFoldDB" id="A0A3R7JRR8"/>
<dbReference type="InterPro" id="IPR009057">
    <property type="entry name" value="Homeodomain-like_sf"/>
</dbReference>
<dbReference type="CDD" id="cd00167">
    <property type="entry name" value="SANT"/>
    <property type="match status" value="1"/>
</dbReference>
<comment type="caution">
    <text evidence="9">The sequence shown here is derived from an EMBL/GenBank/DDBJ whole genome shotgun (WGS) entry which is preliminary data.</text>
</comment>
<name>A0A3R7JRR8_9STRA</name>
<feature type="compositionally biased region" description="Basic residues" evidence="4">
    <location>
        <begin position="20"/>
        <end position="33"/>
    </location>
</feature>
<keyword evidence="3" id="KW-0539">Nucleus</keyword>